<name>A0ACD2ZYS2_9AGAR</name>
<keyword evidence="2" id="KW-1185">Reference proteome</keyword>
<gene>
    <name evidence="1" type="ORF">BDN72DRAFT_906897</name>
</gene>
<dbReference type="Proteomes" id="UP000308600">
    <property type="component" value="Unassembled WGS sequence"/>
</dbReference>
<evidence type="ECO:0000313" key="1">
    <source>
        <dbReference type="EMBL" id="TFK58274.1"/>
    </source>
</evidence>
<accession>A0ACD2ZYS2</accession>
<proteinExistence type="predicted"/>
<protein>
    <submittedName>
        <fullName evidence="1">Uncharacterized protein</fullName>
    </submittedName>
</protein>
<evidence type="ECO:0000313" key="2">
    <source>
        <dbReference type="Proteomes" id="UP000308600"/>
    </source>
</evidence>
<dbReference type="EMBL" id="ML209487">
    <property type="protein sequence ID" value="TFK58274.1"/>
    <property type="molecule type" value="Genomic_DNA"/>
</dbReference>
<sequence>MVRDDVTTWAVLYPTLLPLPLGGNSGQISDRVVSIWQKRNVGPVVKWCDDFATFRPRKKYGYTKQSALKLVKELNVPWHAEKGQDFASTFTHVGLEWDIENKMVVLPEKKSKMLQQVEGWFETIRIMASSSDQGTRARHYQTCEKSKSDSFWMTGASRHSASNI</sequence>
<organism evidence="1 2">
    <name type="scientific">Pluteus cervinus</name>
    <dbReference type="NCBI Taxonomy" id="181527"/>
    <lineage>
        <taxon>Eukaryota</taxon>
        <taxon>Fungi</taxon>
        <taxon>Dikarya</taxon>
        <taxon>Basidiomycota</taxon>
        <taxon>Agaricomycotina</taxon>
        <taxon>Agaricomycetes</taxon>
        <taxon>Agaricomycetidae</taxon>
        <taxon>Agaricales</taxon>
        <taxon>Pluteineae</taxon>
        <taxon>Pluteaceae</taxon>
        <taxon>Pluteus</taxon>
    </lineage>
</organism>
<reference evidence="1 2" key="1">
    <citation type="journal article" date="2019" name="Nat. Ecol. Evol.">
        <title>Megaphylogeny resolves global patterns of mushroom evolution.</title>
        <authorList>
            <person name="Varga T."/>
            <person name="Krizsan K."/>
            <person name="Foldi C."/>
            <person name="Dima B."/>
            <person name="Sanchez-Garcia M."/>
            <person name="Sanchez-Ramirez S."/>
            <person name="Szollosi G.J."/>
            <person name="Szarkandi J.G."/>
            <person name="Papp V."/>
            <person name="Albert L."/>
            <person name="Andreopoulos W."/>
            <person name="Angelini C."/>
            <person name="Antonin V."/>
            <person name="Barry K.W."/>
            <person name="Bougher N.L."/>
            <person name="Buchanan P."/>
            <person name="Buyck B."/>
            <person name="Bense V."/>
            <person name="Catcheside P."/>
            <person name="Chovatia M."/>
            <person name="Cooper J."/>
            <person name="Damon W."/>
            <person name="Desjardin D."/>
            <person name="Finy P."/>
            <person name="Geml J."/>
            <person name="Haridas S."/>
            <person name="Hughes K."/>
            <person name="Justo A."/>
            <person name="Karasinski D."/>
            <person name="Kautmanova I."/>
            <person name="Kiss B."/>
            <person name="Kocsube S."/>
            <person name="Kotiranta H."/>
            <person name="LaButti K.M."/>
            <person name="Lechner B.E."/>
            <person name="Liimatainen K."/>
            <person name="Lipzen A."/>
            <person name="Lukacs Z."/>
            <person name="Mihaltcheva S."/>
            <person name="Morgado L.N."/>
            <person name="Niskanen T."/>
            <person name="Noordeloos M.E."/>
            <person name="Ohm R.A."/>
            <person name="Ortiz-Santana B."/>
            <person name="Ovrebo C."/>
            <person name="Racz N."/>
            <person name="Riley R."/>
            <person name="Savchenko A."/>
            <person name="Shiryaev A."/>
            <person name="Soop K."/>
            <person name="Spirin V."/>
            <person name="Szebenyi C."/>
            <person name="Tomsovsky M."/>
            <person name="Tulloss R.E."/>
            <person name="Uehling J."/>
            <person name="Grigoriev I.V."/>
            <person name="Vagvolgyi C."/>
            <person name="Papp T."/>
            <person name="Martin F.M."/>
            <person name="Miettinen O."/>
            <person name="Hibbett D.S."/>
            <person name="Nagy L.G."/>
        </authorList>
    </citation>
    <scope>NUCLEOTIDE SEQUENCE [LARGE SCALE GENOMIC DNA]</scope>
    <source>
        <strain evidence="1 2">NL-1719</strain>
    </source>
</reference>